<organism evidence="2 3">
    <name type="scientific">Dermacoccus abyssi</name>
    <dbReference type="NCBI Taxonomy" id="322596"/>
    <lineage>
        <taxon>Bacteria</taxon>
        <taxon>Bacillati</taxon>
        <taxon>Actinomycetota</taxon>
        <taxon>Actinomycetes</taxon>
        <taxon>Micrococcales</taxon>
        <taxon>Dermacoccaceae</taxon>
        <taxon>Dermacoccus</taxon>
    </lineage>
</organism>
<protein>
    <recommendedName>
        <fullName evidence="1">Beta-lactamase-related domain-containing protein</fullName>
    </recommendedName>
</protein>
<evidence type="ECO:0000313" key="2">
    <source>
        <dbReference type="EMBL" id="RHW45361.1"/>
    </source>
</evidence>
<dbReference type="EMBL" id="QWLM01000010">
    <property type="protein sequence ID" value="RHW45361.1"/>
    <property type="molecule type" value="Genomic_DNA"/>
</dbReference>
<evidence type="ECO:0000259" key="1">
    <source>
        <dbReference type="Pfam" id="PF00144"/>
    </source>
</evidence>
<gene>
    <name evidence="2" type="ORF">D1832_09630</name>
</gene>
<dbReference type="Gene3D" id="3.40.710.10">
    <property type="entry name" value="DD-peptidase/beta-lactamase superfamily"/>
    <property type="match status" value="1"/>
</dbReference>
<dbReference type="Proteomes" id="UP000285376">
    <property type="component" value="Unassembled WGS sequence"/>
</dbReference>
<proteinExistence type="predicted"/>
<name>A0A417Z4F7_9MICO</name>
<sequence length="110" mass="11726">MRIFKWRLLALPFLLLALTVGLLRPGAASALPAAPADTDPQKLARETRERLGWPGLAMRVLSRDTIETEYLAGTDGTGRPLTADSALPVGSVSKSFTALAVLQFVHAGDV</sequence>
<comment type="caution">
    <text evidence="2">The sequence shown here is derived from an EMBL/GenBank/DDBJ whole genome shotgun (WGS) entry which is preliminary data.</text>
</comment>
<dbReference type="SUPFAM" id="SSF56601">
    <property type="entry name" value="beta-lactamase/transpeptidase-like"/>
    <property type="match status" value="1"/>
</dbReference>
<dbReference type="AlphaFoldDB" id="A0A417Z4F7"/>
<evidence type="ECO:0000313" key="3">
    <source>
        <dbReference type="Proteomes" id="UP000285376"/>
    </source>
</evidence>
<dbReference type="Pfam" id="PF00144">
    <property type="entry name" value="Beta-lactamase"/>
    <property type="match status" value="1"/>
</dbReference>
<accession>A0A417Z4F7</accession>
<feature type="domain" description="Beta-lactamase-related" evidence="1">
    <location>
        <begin position="43"/>
        <end position="108"/>
    </location>
</feature>
<dbReference type="InterPro" id="IPR001466">
    <property type="entry name" value="Beta-lactam-related"/>
</dbReference>
<dbReference type="InterPro" id="IPR012338">
    <property type="entry name" value="Beta-lactam/transpept-like"/>
</dbReference>
<reference evidence="2 3" key="1">
    <citation type="submission" date="2018-08" db="EMBL/GenBank/DDBJ databases">
        <title>Whole genome sequence analysis of Dermacoccus abyssi bacteria isolated from Deep Mariana trench Micromonospora spp reveals genes involved in the environmental adaptation and production of secondary metabolites.</title>
        <authorList>
            <person name="Abdel-Mageed W.M."/>
            <person name="Lehri B."/>
            <person name="Nouioui I."/>
            <person name="Goodfellow I."/>
            <person name="Jaspars M."/>
            <person name="Karlyshev A."/>
        </authorList>
    </citation>
    <scope>NUCLEOTIDE SEQUENCE [LARGE SCALE GENOMIC DNA]</scope>
    <source>
        <strain evidence="2 3">MT1.1</strain>
    </source>
</reference>